<sequence>MNDLSYAVGLPLSRPHQLPLNISSYLFPLSFLPPLLFFILLPLFAHFTGRTANTFGSLHNFIQTLALFSRQLSLTRRCTSLLVMWALLSFLWIVLRTALQMTKRFAIVSFRDDPLRKGEAKCARDNCIVCLNAHPVYHSLRAKLAYTSANCDNVLGLLPTSNDLLFCNGATPFRFVVDAMQQIAVQFSLTTPLSLNCSVELSPVTKQFWHDFIMTFALLKQCSMSSLITPLSIPHIKASLSPCLFSRPFPILLLSRSLLA</sequence>
<accession>A0A087VWL6</accession>
<keyword evidence="1" id="KW-1133">Transmembrane helix</keyword>
<proteinExistence type="predicted"/>
<keyword evidence="1" id="KW-0472">Membrane</keyword>
<evidence type="ECO:0000313" key="3">
    <source>
        <dbReference type="Proteomes" id="UP000017246"/>
    </source>
</evidence>
<evidence type="ECO:0000256" key="1">
    <source>
        <dbReference type="SAM" id="Phobius"/>
    </source>
</evidence>
<keyword evidence="1" id="KW-0812">Transmembrane</keyword>
<evidence type="ECO:0000313" key="2">
    <source>
        <dbReference type="EMBL" id="CDI96661.2"/>
    </source>
</evidence>
<feature type="transmembrane region" description="Helical" evidence="1">
    <location>
        <begin position="78"/>
        <end position="95"/>
    </location>
</feature>
<protein>
    <submittedName>
        <fullName evidence="2">Uncharacterized protein</fullName>
    </submittedName>
</protein>
<dbReference type="AlphaFoldDB" id="A0A087VWL6"/>
<feature type="transmembrane region" description="Helical" evidence="1">
    <location>
        <begin position="25"/>
        <end position="45"/>
    </location>
</feature>
<gene>
    <name evidence="2" type="ORF">EmuJ_000033800</name>
</gene>
<organism evidence="2 3">
    <name type="scientific">Echinococcus multilocularis</name>
    <name type="common">Fox tapeworm</name>
    <dbReference type="NCBI Taxonomy" id="6211"/>
    <lineage>
        <taxon>Eukaryota</taxon>
        <taxon>Metazoa</taxon>
        <taxon>Spiralia</taxon>
        <taxon>Lophotrochozoa</taxon>
        <taxon>Platyhelminthes</taxon>
        <taxon>Cestoda</taxon>
        <taxon>Eucestoda</taxon>
        <taxon>Cyclophyllidea</taxon>
        <taxon>Taeniidae</taxon>
        <taxon>Echinococcus</taxon>
    </lineage>
</organism>
<name>A0A087VWL6_ECHMU</name>
<dbReference type="Proteomes" id="UP000017246">
    <property type="component" value="Unassembled WGS sequence"/>
</dbReference>
<reference evidence="2" key="2">
    <citation type="submission" date="2015-11" db="EMBL/GenBank/DDBJ databases">
        <authorList>
            <person name="Zhang Y."/>
            <person name="Guo Z."/>
        </authorList>
    </citation>
    <scope>NUCLEOTIDE SEQUENCE</scope>
</reference>
<keyword evidence="3" id="KW-1185">Reference proteome</keyword>
<dbReference type="EMBL" id="LN901927">
    <property type="protein sequence ID" value="CDI96661.2"/>
    <property type="molecule type" value="Genomic_DNA"/>
</dbReference>
<reference evidence="2" key="1">
    <citation type="journal article" date="2013" name="Nature">
        <title>The genomes of four tapeworm species reveal adaptations to parasitism.</title>
        <authorList>
            <person name="Tsai I.J."/>
            <person name="Zarowiecki M."/>
            <person name="Holroyd N."/>
            <person name="Garciarrubio A."/>
            <person name="Sanchez-Flores A."/>
            <person name="Brooks K.L."/>
            <person name="Tracey A."/>
            <person name="Bobes R.J."/>
            <person name="Fragoso G."/>
            <person name="Sciutto E."/>
            <person name="Aslett M."/>
            <person name="Beasley H."/>
            <person name="Bennett H.M."/>
            <person name="Cai J."/>
            <person name="Camicia F."/>
            <person name="Clark R."/>
            <person name="Cucher M."/>
            <person name="De Silva N."/>
            <person name="Day T.A."/>
            <person name="Deplazes P."/>
            <person name="Estrada K."/>
            <person name="Fernandez C."/>
            <person name="Holland P.W."/>
            <person name="Hou J."/>
            <person name="Hu S."/>
            <person name="Huckvale T."/>
            <person name="Hung S.S."/>
            <person name="Kamenetzky L."/>
            <person name="Keane J.A."/>
            <person name="Kiss F."/>
            <person name="Koziol U."/>
            <person name="Lambert O."/>
            <person name="Liu K."/>
            <person name="Luo X."/>
            <person name="Luo Y."/>
            <person name="Macchiaroli N."/>
            <person name="Nichol S."/>
            <person name="Paps J."/>
            <person name="Parkinson J."/>
            <person name="Pouchkina-Stantcheva N."/>
            <person name="Riddiford N."/>
            <person name="Rosenzvit M."/>
            <person name="Salinas G."/>
            <person name="Wasmuth J.D."/>
            <person name="Zamanian M."/>
            <person name="Zheng Y."/>
            <person name="Cai X."/>
            <person name="Soberon X."/>
            <person name="Olson P.D."/>
            <person name="Laclette J.P."/>
            <person name="Brehm K."/>
            <person name="Berriman M."/>
            <person name="Garciarrubio A."/>
            <person name="Bobes R.J."/>
            <person name="Fragoso G."/>
            <person name="Sanchez-Flores A."/>
            <person name="Estrada K."/>
            <person name="Cevallos M.A."/>
            <person name="Morett E."/>
            <person name="Gonzalez V."/>
            <person name="Portillo T."/>
            <person name="Ochoa-Leyva A."/>
            <person name="Jose M.V."/>
            <person name="Sciutto E."/>
            <person name="Landa A."/>
            <person name="Jimenez L."/>
            <person name="Valdes V."/>
            <person name="Carrero J.C."/>
            <person name="Larralde C."/>
            <person name="Morales-Montor J."/>
            <person name="Limon-Lason J."/>
            <person name="Soberon X."/>
            <person name="Laclette J.P."/>
        </authorList>
    </citation>
    <scope>NUCLEOTIDE SEQUENCE [LARGE SCALE GENOMIC DNA]</scope>
</reference>